<sequence length="80" mass="9344">MTNWVLLNQHLDYVLEKGQEIIMNNQIEQLVRELLQVAKKYAKNEDVTIITNNHSDNNLQIQVIISDRNELDITLNSLPE</sequence>
<comment type="caution">
    <text evidence="1">The sequence shown here is derived from an EMBL/GenBank/DDBJ whole genome shotgun (WGS) entry which is preliminary data.</text>
</comment>
<organism evidence="1 2">
    <name type="scientific">Photorhabdus asymbiotica</name>
    <dbReference type="NCBI Taxonomy" id="291112"/>
    <lineage>
        <taxon>Bacteria</taxon>
        <taxon>Pseudomonadati</taxon>
        <taxon>Pseudomonadota</taxon>
        <taxon>Gammaproteobacteria</taxon>
        <taxon>Enterobacterales</taxon>
        <taxon>Morganellaceae</taxon>
        <taxon>Photorhabdus</taxon>
    </lineage>
</organism>
<proteinExistence type="predicted"/>
<gene>
    <name evidence="1" type="ORF">BDD30_3635</name>
</gene>
<name>A0ABX9SLK8_9GAMM</name>
<evidence type="ECO:0000313" key="2">
    <source>
        <dbReference type="Proteomes" id="UP000280955"/>
    </source>
</evidence>
<evidence type="ECO:0000313" key="1">
    <source>
        <dbReference type="EMBL" id="RKS56997.1"/>
    </source>
</evidence>
<accession>A0ABX9SLK8</accession>
<dbReference type="EMBL" id="RBLJ01000004">
    <property type="protein sequence ID" value="RKS56997.1"/>
    <property type="molecule type" value="Genomic_DNA"/>
</dbReference>
<dbReference type="Proteomes" id="UP000280955">
    <property type="component" value="Unassembled WGS sequence"/>
</dbReference>
<reference evidence="1 2" key="1">
    <citation type="submission" date="2018-10" db="EMBL/GenBank/DDBJ databases">
        <title>Genomic Encyclopedia of Archaeal and Bacterial Type Strains, Phase II (KMG-II): from individual species to whole genera.</title>
        <authorList>
            <person name="Goeker M."/>
        </authorList>
    </citation>
    <scope>NUCLEOTIDE SEQUENCE [LARGE SCALE GENOMIC DNA]</scope>
    <source>
        <strain evidence="1 2">DSM 15149</strain>
    </source>
</reference>
<protein>
    <submittedName>
        <fullName evidence="1">Uncharacterized protein</fullName>
    </submittedName>
</protein>
<keyword evidence="2" id="KW-1185">Reference proteome</keyword>